<organism evidence="1 2">
    <name type="scientific">Diphasiastrum complanatum</name>
    <name type="common">Issler's clubmoss</name>
    <name type="synonym">Lycopodium complanatum</name>
    <dbReference type="NCBI Taxonomy" id="34168"/>
    <lineage>
        <taxon>Eukaryota</taxon>
        <taxon>Viridiplantae</taxon>
        <taxon>Streptophyta</taxon>
        <taxon>Embryophyta</taxon>
        <taxon>Tracheophyta</taxon>
        <taxon>Lycopodiopsida</taxon>
        <taxon>Lycopodiales</taxon>
        <taxon>Lycopodiaceae</taxon>
        <taxon>Lycopodioideae</taxon>
        <taxon>Diphasiastrum</taxon>
    </lineage>
</organism>
<reference evidence="2" key="1">
    <citation type="journal article" date="2024" name="Proc. Natl. Acad. Sci. U.S.A.">
        <title>Extraordinary preservation of gene collinearity over three hundred million years revealed in homosporous lycophytes.</title>
        <authorList>
            <person name="Li C."/>
            <person name="Wickell D."/>
            <person name="Kuo L.Y."/>
            <person name="Chen X."/>
            <person name="Nie B."/>
            <person name="Liao X."/>
            <person name="Peng D."/>
            <person name="Ji J."/>
            <person name="Jenkins J."/>
            <person name="Williams M."/>
            <person name="Shu S."/>
            <person name="Plott C."/>
            <person name="Barry K."/>
            <person name="Rajasekar S."/>
            <person name="Grimwood J."/>
            <person name="Han X."/>
            <person name="Sun S."/>
            <person name="Hou Z."/>
            <person name="He W."/>
            <person name="Dai G."/>
            <person name="Sun C."/>
            <person name="Schmutz J."/>
            <person name="Leebens-Mack J.H."/>
            <person name="Li F.W."/>
            <person name="Wang L."/>
        </authorList>
    </citation>
    <scope>NUCLEOTIDE SEQUENCE [LARGE SCALE GENOMIC DNA]</scope>
    <source>
        <strain evidence="2">cv. PW_Plant_1</strain>
    </source>
</reference>
<comment type="caution">
    <text evidence="1">The sequence shown here is derived from an EMBL/GenBank/DDBJ whole genome shotgun (WGS) entry which is preliminary data.</text>
</comment>
<keyword evidence="2" id="KW-1185">Reference proteome</keyword>
<name>A0ACC2DVQ4_DIPCM</name>
<protein>
    <submittedName>
        <fullName evidence="1">Uncharacterized protein</fullName>
    </submittedName>
</protein>
<proteinExistence type="predicted"/>
<dbReference type="EMBL" id="CM055095">
    <property type="protein sequence ID" value="KAJ7558375.1"/>
    <property type="molecule type" value="Genomic_DNA"/>
</dbReference>
<evidence type="ECO:0000313" key="1">
    <source>
        <dbReference type="EMBL" id="KAJ7558375.1"/>
    </source>
</evidence>
<gene>
    <name evidence="1" type="ORF">O6H91_04G036300</name>
</gene>
<dbReference type="Proteomes" id="UP001162992">
    <property type="component" value="Chromosome 4"/>
</dbReference>
<evidence type="ECO:0000313" key="2">
    <source>
        <dbReference type="Proteomes" id="UP001162992"/>
    </source>
</evidence>
<accession>A0ACC2DVQ4</accession>
<sequence>MNTGLSAPCQASDGDRKLLLGEFVEVRQKEKGLRGSWHPGVVVKVWSGRRSVEYDELLSKDGINKLRECIPVPRGVEGVSQHMSRLPAQKERGFIRPRPPSCTEMPKDSWKKGLWVDAFYEDAWWEGILLEDVLLTTDEYQVTVFFPDEGDEIRIPLQGLRARQEWDDETSFWSIKGYAVPEVIGETSLTLETHEEVNKREGYDSSVRTSTLASQEHTEQRKSQGVLMQSPCSGSQEMMDATGMVDCKENQIDCSSTPKLGTIDHNEGQTDCSSMPNLGLINHKESQTICFSTPKINSTSQLGSSNDEHWEKEETLAEWMTTAKRQVLRGRVVAKDKYGSSDDVANKDLNMNQGNACETIADTTKLANHHKTCMNELGNNIGNLENFVCNKSKSKRSDPLKGKARKCRLGNNRNKYSTIVSSDIIREIRDRAKKTLQEAGWNLHFRWWNGCRKVAYYISPEGVKYSSLSAACTEWRRLQGSGISTNAQNENGVLQILNGHIQSKGINWTEEPCNNEKKVLKATHKQVTLTSSKPLSSPKTNENCEIGVFWPLQDRRYTLCFENCARQKKTKPTELPLSSHSCHDKSFKYKSNRLHSLNVTEQSFRKRKHNVLEGSPRETVKVKRRRRASEITKPMLSLKKSRARSGCRLEVLLSAPGRGRADEGSAVSSSKRTIISWLIDMGVVAENEKVRYLSRKEKHVMMEGQVTRDGVWCKCCKMVWTLSDFELHAGSKLRRPCANIFVSDGRSLSECQMQALKIKDAAKSPCKASHESNNGDPDGSDDTCGICGDGGELICCDHCPSTFHLNCVQVENVPKDDWYCPYCRCAVCHDSKFSVGESFDETAVLCCDQCGREYHVVCLYARGMPKMDRCPKNNQFCGHVCHKIFEGLRGLVGTTNALEDGFSWTLLRSTEEDPLSTTEYSLEVVAEHNSKLAIALTVMQECFRPMIDTRTKIELISHILYNRGSELNRLNFRGFYTLLLERGDELISVASIRVHGARLAEMPLIGTRFQYRRQGMCRRLMNALELMLQNLRIQTLVLPAVPELLETWTNAFGFEPMTPSERFEFVGFSISAFPGTTLLQKSLANPKLGIVEPISASGTSLDVTLNSCHALPADWNEFEGKKTEVLTEPVWKSNSSTYLLPDKSSFPIRSEEDSANQVSLSDPLLSLSKGLFGERPLNGLPLKADEDVEIKTVDSLKGRLMPNYDQGRISGTSFDCREDLDIKLSPQIGNLDDPSCVGEGLNFFSFAPTKSNLHMVLEQGASNQEPELSNNHHDNKKQQEIGISGDKKDDDLSSKVIVAKKLSEPFAESSHWVAKAIDVMPRDSVKQVSQMRNKLKIIPFKDHGLYNQTRVIRYGEEPKRQWNKRGGRQGCRGIPAGIPLLRNLEAVDLSNKVVSSAVYTSVSNSIACRATDMPTMLSLPSLKAVLGEQVCLTGIQTLKSDQMLLRSSLEGNQTVSSDNEVGADSKMNGRATVRIKIGWKMTQQTTDGNKIQKPEGNFTLSNILGETESASLSTFDECKHEDPEFAPNQDSSLEKVEVALLTRSPPIPISSDNVMAREIIQTAEMARSIPGDSMEDGALQ</sequence>